<dbReference type="AlphaFoldDB" id="A0A644WH00"/>
<dbReference type="InterPro" id="IPR012808">
    <property type="entry name" value="CHP02453"/>
</dbReference>
<evidence type="ECO:0000313" key="1">
    <source>
        <dbReference type="EMBL" id="MPM01564.1"/>
    </source>
</evidence>
<accession>A0A644WH00</accession>
<reference evidence="1" key="1">
    <citation type="submission" date="2019-08" db="EMBL/GenBank/DDBJ databases">
        <authorList>
            <person name="Kucharzyk K."/>
            <person name="Murdoch R.W."/>
            <person name="Higgins S."/>
            <person name="Loffler F."/>
        </authorList>
    </citation>
    <scope>NUCLEOTIDE SEQUENCE</scope>
</reference>
<comment type="caution">
    <text evidence="1">The sequence shown here is derived from an EMBL/GenBank/DDBJ whole genome shotgun (WGS) entry which is preliminary data.</text>
</comment>
<name>A0A644WH00_9ZZZZ</name>
<dbReference type="PIRSF" id="PIRSF028451">
    <property type="entry name" value="UCP028451"/>
    <property type="match status" value="1"/>
</dbReference>
<dbReference type="InterPro" id="IPR015996">
    <property type="entry name" value="UCP028451"/>
</dbReference>
<proteinExistence type="predicted"/>
<dbReference type="PANTHER" id="PTHR36452:SF1">
    <property type="entry name" value="DUF2461 DOMAIN-CONTAINING PROTEIN"/>
    <property type="match status" value="1"/>
</dbReference>
<organism evidence="1">
    <name type="scientific">bioreactor metagenome</name>
    <dbReference type="NCBI Taxonomy" id="1076179"/>
    <lineage>
        <taxon>unclassified sequences</taxon>
        <taxon>metagenomes</taxon>
        <taxon>ecological metagenomes</taxon>
    </lineage>
</organism>
<dbReference type="PANTHER" id="PTHR36452">
    <property type="entry name" value="CHROMOSOME 12, WHOLE GENOME SHOTGUN SEQUENCE"/>
    <property type="match status" value="1"/>
</dbReference>
<gene>
    <name evidence="1" type="ORF">SDC9_47804</name>
</gene>
<dbReference type="EMBL" id="VSSQ01000805">
    <property type="protein sequence ID" value="MPM01564.1"/>
    <property type="molecule type" value="Genomic_DNA"/>
</dbReference>
<protein>
    <recommendedName>
        <fullName evidence="2">TIGR02453 family protein</fullName>
    </recommendedName>
</protein>
<dbReference type="Pfam" id="PF09365">
    <property type="entry name" value="DUF2461"/>
    <property type="match status" value="1"/>
</dbReference>
<sequence length="226" mass="26973">MFQGFTDKTLNFMWNIRFNNEKSWFEAHKDEYKIVLKKPMHELGREIYTTIAENHKELDLQLHISRIYRDARRLHGKGPYKDHLWFSLRQASEEWTDKPVFWFELTPESWSYGLGYYSAKALTMEKLRARIDNNLKPLTQLASELAGQKEFILEGDEYVKPKRDPGAPLSDWYNKKNFSLIHEEDVSQTVFSPDLAERIKHGFEFLIPFYRYFISLEGDPRPRGDR</sequence>
<evidence type="ECO:0008006" key="2">
    <source>
        <dbReference type="Google" id="ProtNLM"/>
    </source>
</evidence>